<reference evidence="2" key="1">
    <citation type="journal article" date="2011" name="PLoS Genet.">
        <title>Genomic analysis of the necrotrophic fungal pathogens Sclerotinia sclerotiorum and Botrytis cinerea.</title>
        <authorList>
            <person name="Amselem J."/>
            <person name="Cuomo C.A."/>
            <person name="van Kan J.A."/>
            <person name="Viaud M."/>
            <person name="Benito E.P."/>
            <person name="Couloux A."/>
            <person name="Coutinho P.M."/>
            <person name="de Vries R.P."/>
            <person name="Dyer P.S."/>
            <person name="Fillinger S."/>
            <person name="Fournier E."/>
            <person name="Gout L."/>
            <person name="Hahn M."/>
            <person name="Kohn L."/>
            <person name="Lapalu N."/>
            <person name="Plummer K.M."/>
            <person name="Pradier J.M."/>
            <person name="Quevillon E."/>
            <person name="Sharon A."/>
            <person name="Simon A."/>
            <person name="ten Have A."/>
            <person name="Tudzynski B."/>
            <person name="Tudzynski P."/>
            <person name="Wincker P."/>
            <person name="Andrew M."/>
            <person name="Anthouard V."/>
            <person name="Beever R.E."/>
            <person name="Beffa R."/>
            <person name="Benoit I."/>
            <person name="Bouzid O."/>
            <person name="Brault B."/>
            <person name="Chen Z."/>
            <person name="Choquer M."/>
            <person name="Collemare J."/>
            <person name="Cotton P."/>
            <person name="Danchin E.G."/>
            <person name="Da Silva C."/>
            <person name="Gautier A."/>
            <person name="Giraud C."/>
            <person name="Giraud T."/>
            <person name="Gonzalez C."/>
            <person name="Grossetete S."/>
            <person name="Guldener U."/>
            <person name="Henrissat B."/>
            <person name="Howlett B.J."/>
            <person name="Kodira C."/>
            <person name="Kretschmer M."/>
            <person name="Lappartient A."/>
            <person name="Leroch M."/>
            <person name="Levis C."/>
            <person name="Mauceli E."/>
            <person name="Neuveglise C."/>
            <person name="Oeser B."/>
            <person name="Pearson M."/>
            <person name="Poulain J."/>
            <person name="Poussereau N."/>
            <person name="Quesneville H."/>
            <person name="Rascle C."/>
            <person name="Schumacher J."/>
            <person name="Segurens B."/>
            <person name="Sexton A."/>
            <person name="Silva E."/>
            <person name="Sirven C."/>
            <person name="Soanes D.M."/>
            <person name="Talbot N.J."/>
            <person name="Templeton M."/>
            <person name="Yandava C."/>
            <person name="Yarden O."/>
            <person name="Zeng Q."/>
            <person name="Rollins J.A."/>
            <person name="Lebrun M.H."/>
            <person name="Dickman M."/>
        </authorList>
    </citation>
    <scope>NUCLEOTIDE SEQUENCE [LARGE SCALE GENOMIC DNA]</scope>
    <source>
        <strain evidence="2">ATCC 18683 / 1980 / Ss-1</strain>
    </source>
</reference>
<accession>A7EWE3</accession>
<name>A7EWE3_SCLS1</name>
<keyword evidence="2" id="KW-1185">Reference proteome</keyword>
<dbReference type="KEGG" id="ssl:SS1G_09652"/>
<organism evidence="1 2">
    <name type="scientific">Sclerotinia sclerotiorum (strain ATCC 18683 / 1980 / Ss-1)</name>
    <name type="common">White mold</name>
    <name type="synonym">Whetzelinia sclerotiorum</name>
    <dbReference type="NCBI Taxonomy" id="665079"/>
    <lineage>
        <taxon>Eukaryota</taxon>
        <taxon>Fungi</taxon>
        <taxon>Dikarya</taxon>
        <taxon>Ascomycota</taxon>
        <taxon>Pezizomycotina</taxon>
        <taxon>Leotiomycetes</taxon>
        <taxon>Helotiales</taxon>
        <taxon>Sclerotiniaceae</taxon>
        <taxon>Sclerotinia</taxon>
    </lineage>
</organism>
<evidence type="ECO:0000313" key="1">
    <source>
        <dbReference type="EMBL" id="EDN93785.1"/>
    </source>
</evidence>
<proteinExistence type="predicted"/>
<dbReference type="EMBL" id="CH476634">
    <property type="protein sequence ID" value="EDN93785.1"/>
    <property type="molecule type" value="Genomic_DNA"/>
</dbReference>
<sequence>MFQWLRIIPGVKLSFVRFRVKAAEIENKQRDKPEISGQNSLPMDEEINALHVGLCPRSKKRPWHHKTLE</sequence>
<gene>
    <name evidence="1" type="ORF">SS1G_09652</name>
</gene>
<protein>
    <submittedName>
        <fullName evidence="1">Uncharacterized protein</fullName>
    </submittedName>
</protein>
<dbReference type="AlphaFoldDB" id="A7EWE3"/>
<dbReference type="Proteomes" id="UP000001312">
    <property type="component" value="Unassembled WGS sequence"/>
</dbReference>
<evidence type="ECO:0000313" key="2">
    <source>
        <dbReference type="Proteomes" id="UP000001312"/>
    </source>
</evidence>
<dbReference type="RefSeq" id="XP_001589019.1">
    <property type="nucleotide sequence ID" value="XM_001588969.1"/>
</dbReference>
<dbReference type="GeneID" id="5485280"/>
<dbReference type="InParanoid" id="A7EWE3"/>